<dbReference type="HOGENOM" id="CLU_041939_2_1_1"/>
<sequence length="475" mass="53936">MSASKERWENLLEWLEDHGMKREEVLVDCRSRPGAGNGLFAARPCPPSTVLFTIPASALANIRTLSPHYPCWKAKPLNATQLISLHLFLHRPTTEGVCSDPLFGPYISVLPTDFPGHPLTWLILGMGPVQQQFLRFLPPGARAALDKVSNRFKEDWRIVQEYLVWSFHSPGIISNLTTSQREYPDVLINLATEDFLWAWLNVNTRCVYHRLKRTRSDPDNLTMCPILDFANHRPFAPLMMPTPSDAEIWNSSPTAKVGDALGLVSPHTCAVEPNEELYLRYGAHSNQTLFVEYSFVNEMLKNAAFGGRYDGEVDVQDVMEELFKERGLVGGWMKNILTEEGYWGEWTLHSSPQPAHPSFRLITALRLYHVIPSLYTGVPSEPATYVDPWRETILGYSEVVSQENEKQWRDTLRQICNTVSERATRSLVGFTHQQNTEVDDLGWVQYAADCITTLWREELEVSGAVLQSLDGEVEF</sequence>
<dbReference type="InterPro" id="IPR044429">
    <property type="entry name" value="SETD4_SET"/>
</dbReference>
<evidence type="ECO:0000256" key="2">
    <source>
        <dbReference type="ARBA" id="ARBA00022679"/>
    </source>
</evidence>
<protein>
    <recommendedName>
        <fullName evidence="4">SET domain-containing protein</fullName>
    </recommendedName>
</protein>
<dbReference type="InterPro" id="IPR046341">
    <property type="entry name" value="SET_dom_sf"/>
</dbReference>
<dbReference type="GO" id="GO:0032259">
    <property type="term" value="P:methylation"/>
    <property type="evidence" value="ECO:0007669"/>
    <property type="project" value="UniProtKB-KW"/>
</dbReference>
<dbReference type="Gene3D" id="3.90.1410.10">
    <property type="entry name" value="set domain protein methyltransferase, domain 1"/>
    <property type="match status" value="1"/>
</dbReference>
<keyword evidence="1" id="KW-0489">Methyltransferase</keyword>
<keyword evidence="3" id="KW-0949">S-adenosyl-L-methionine</keyword>
<reference evidence="6" key="1">
    <citation type="journal article" date="2014" name="Proc. Natl. Acad. Sci. U.S.A.">
        <title>Extensive sampling of basidiomycete genomes demonstrates inadequacy of the white-rot/brown-rot paradigm for wood decay fungi.</title>
        <authorList>
            <person name="Riley R."/>
            <person name="Salamov A.A."/>
            <person name="Brown D.W."/>
            <person name="Nagy L.G."/>
            <person name="Floudas D."/>
            <person name="Held B.W."/>
            <person name="Levasseur A."/>
            <person name="Lombard V."/>
            <person name="Morin E."/>
            <person name="Otillar R."/>
            <person name="Lindquist E.A."/>
            <person name="Sun H."/>
            <person name="LaButti K.M."/>
            <person name="Schmutz J."/>
            <person name="Jabbour D."/>
            <person name="Luo H."/>
            <person name="Baker S.E."/>
            <person name="Pisabarro A.G."/>
            <person name="Walton J.D."/>
            <person name="Blanchette R.A."/>
            <person name="Henrissat B."/>
            <person name="Martin F."/>
            <person name="Cullen D."/>
            <person name="Hibbett D.S."/>
            <person name="Grigoriev I.V."/>
        </authorList>
    </citation>
    <scope>NUCLEOTIDE SEQUENCE [LARGE SCALE GENOMIC DNA]</scope>
    <source>
        <strain evidence="6">MUCL 33604</strain>
    </source>
</reference>
<dbReference type="OrthoDB" id="341421at2759"/>
<dbReference type="PROSITE" id="PS50280">
    <property type="entry name" value="SET"/>
    <property type="match status" value="1"/>
</dbReference>
<organism evidence="5 6">
    <name type="scientific">Jaapia argillacea MUCL 33604</name>
    <dbReference type="NCBI Taxonomy" id="933084"/>
    <lineage>
        <taxon>Eukaryota</taxon>
        <taxon>Fungi</taxon>
        <taxon>Dikarya</taxon>
        <taxon>Basidiomycota</taxon>
        <taxon>Agaricomycotina</taxon>
        <taxon>Agaricomycetes</taxon>
        <taxon>Agaricomycetidae</taxon>
        <taxon>Jaapiales</taxon>
        <taxon>Jaapiaceae</taxon>
        <taxon>Jaapia</taxon>
    </lineage>
</organism>
<proteinExistence type="predicted"/>
<dbReference type="GO" id="GO:0016279">
    <property type="term" value="F:protein-lysine N-methyltransferase activity"/>
    <property type="evidence" value="ECO:0007669"/>
    <property type="project" value="InterPro"/>
</dbReference>
<dbReference type="SUPFAM" id="SSF82199">
    <property type="entry name" value="SET domain"/>
    <property type="match status" value="1"/>
</dbReference>
<dbReference type="EMBL" id="KL197713">
    <property type="protein sequence ID" value="KDQ60833.1"/>
    <property type="molecule type" value="Genomic_DNA"/>
</dbReference>
<evidence type="ECO:0000256" key="3">
    <source>
        <dbReference type="ARBA" id="ARBA00022691"/>
    </source>
</evidence>
<dbReference type="FunCoup" id="A0A067Q187">
    <property type="interactions" value="115"/>
</dbReference>
<dbReference type="InterPro" id="IPR050600">
    <property type="entry name" value="SETD3_SETD6_MTase"/>
</dbReference>
<feature type="domain" description="SET" evidence="4">
    <location>
        <begin position="24"/>
        <end position="282"/>
    </location>
</feature>
<dbReference type="InParanoid" id="A0A067Q187"/>
<keyword evidence="2" id="KW-0808">Transferase</keyword>
<dbReference type="AlphaFoldDB" id="A0A067Q187"/>
<evidence type="ECO:0000313" key="5">
    <source>
        <dbReference type="EMBL" id="KDQ60833.1"/>
    </source>
</evidence>
<gene>
    <name evidence="5" type="ORF">JAAARDRAFT_124205</name>
</gene>
<dbReference type="PANTHER" id="PTHR13271">
    <property type="entry name" value="UNCHARACTERIZED PUTATIVE METHYLTRANSFERASE"/>
    <property type="match status" value="1"/>
</dbReference>
<keyword evidence="6" id="KW-1185">Reference proteome</keyword>
<dbReference type="Proteomes" id="UP000027265">
    <property type="component" value="Unassembled WGS sequence"/>
</dbReference>
<dbReference type="CDD" id="cd19177">
    <property type="entry name" value="SET_SETD4"/>
    <property type="match status" value="1"/>
</dbReference>
<evidence type="ECO:0000259" key="4">
    <source>
        <dbReference type="PROSITE" id="PS50280"/>
    </source>
</evidence>
<evidence type="ECO:0000256" key="1">
    <source>
        <dbReference type="ARBA" id="ARBA00022603"/>
    </source>
</evidence>
<dbReference type="InterPro" id="IPR001214">
    <property type="entry name" value="SET_dom"/>
</dbReference>
<accession>A0A067Q187</accession>
<name>A0A067Q187_9AGAM</name>
<dbReference type="PANTHER" id="PTHR13271:SF47">
    <property type="entry name" value="ACTIN-HISTIDINE N-METHYLTRANSFERASE"/>
    <property type="match status" value="1"/>
</dbReference>
<evidence type="ECO:0000313" key="6">
    <source>
        <dbReference type="Proteomes" id="UP000027265"/>
    </source>
</evidence>
<dbReference type="STRING" id="933084.A0A067Q187"/>